<name>A0ABS8A3E0_9FLAO</name>
<protein>
    <recommendedName>
        <fullName evidence="3">Bacteriocin-type signal sequence-containing protein</fullName>
    </recommendedName>
</protein>
<organism evidence="1 2">
    <name type="scientific">Chryseobacterium tagetis</name>
    <dbReference type="NCBI Taxonomy" id="2801334"/>
    <lineage>
        <taxon>Bacteria</taxon>
        <taxon>Pseudomonadati</taxon>
        <taxon>Bacteroidota</taxon>
        <taxon>Flavobacteriia</taxon>
        <taxon>Flavobacteriales</taxon>
        <taxon>Weeksellaceae</taxon>
        <taxon>Chryseobacterium group</taxon>
        <taxon>Chryseobacterium</taxon>
    </lineage>
</organism>
<reference evidence="1 2" key="1">
    <citation type="submission" date="2021-09" db="EMBL/GenBank/DDBJ databases">
        <title>Genome sequencing and assembly of Chryseobacterium sp. RG1.</title>
        <authorList>
            <person name="Chhetri G."/>
        </authorList>
    </citation>
    <scope>NUCLEOTIDE SEQUENCE [LARGE SCALE GENOMIC DNA]</scope>
    <source>
        <strain evidence="1 2">RG1</strain>
    </source>
</reference>
<evidence type="ECO:0000313" key="1">
    <source>
        <dbReference type="EMBL" id="MCA6068512.1"/>
    </source>
</evidence>
<proteinExistence type="predicted"/>
<keyword evidence="2" id="KW-1185">Reference proteome</keyword>
<evidence type="ECO:0000313" key="2">
    <source>
        <dbReference type="Proteomes" id="UP000618240"/>
    </source>
</evidence>
<dbReference type="EMBL" id="JAERSE020000004">
    <property type="protein sequence ID" value="MCA6068512.1"/>
    <property type="molecule type" value="Genomic_DNA"/>
</dbReference>
<sequence>MKNSNLKNAQKLSREAQKQIAGGDKNLCQLSGCFSDYIGDGQGRCVVPPCAPPYLGTEVIDANGRYKCCY</sequence>
<dbReference type="RefSeq" id="WP_225689725.1">
    <property type="nucleotide sequence ID" value="NZ_JAERSE020000004.1"/>
</dbReference>
<gene>
    <name evidence="1" type="ORF">JI747_015100</name>
</gene>
<accession>A0ABS8A3E0</accession>
<evidence type="ECO:0008006" key="3">
    <source>
        <dbReference type="Google" id="ProtNLM"/>
    </source>
</evidence>
<dbReference type="Proteomes" id="UP000618240">
    <property type="component" value="Unassembled WGS sequence"/>
</dbReference>
<comment type="caution">
    <text evidence="1">The sequence shown here is derived from an EMBL/GenBank/DDBJ whole genome shotgun (WGS) entry which is preliminary data.</text>
</comment>